<dbReference type="EMBL" id="NGFN01000012">
    <property type="protein sequence ID" value="OUD04479.1"/>
    <property type="molecule type" value="Genomic_DNA"/>
</dbReference>
<dbReference type="AlphaFoldDB" id="A0A243SA09"/>
<protein>
    <submittedName>
        <fullName evidence="2">Uncharacterized protein</fullName>
    </submittedName>
</protein>
<gene>
    <name evidence="2" type="ORF">CA983_03695</name>
</gene>
<proteinExistence type="predicted"/>
<sequence length="95" mass="11307">MSQQPRLSEWTVVNHGRQVMRRLDVPSRIHVAQWVMDRQRRNDLGRARTERRPHPSHERRPRPGTHEAGRRQTVQRARSRPPTPVRQTRRGTGCH</sequence>
<keyword evidence="3" id="KW-1185">Reference proteome</keyword>
<evidence type="ECO:0000313" key="3">
    <source>
        <dbReference type="Proteomes" id="UP000195105"/>
    </source>
</evidence>
<dbReference type="Proteomes" id="UP000195105">
    <property type="component" value="Unassembled WGS sequence"/>
</dbReference>
<name>A0A243SA09_9ACTN</name>
<reference evidence="2 3" key="1">
    <citation type="submission" date="2017-05" db="EMBL/GenBank/DDBJ databases">
        <title>Biotechnological potential of actinobacteria isolated from South African environments.</title>
        <authorList>
            <person name="Le Roes-Hill M."/>
            <person name="Prins A."/>
            <person name="Durrell K.A."/>
        </authorList>
    </citation>
    <scope>NUCLEOTIDE SEQUENCE [LARGE SCALE GENOMIC DNA]</scope>
    <source>
        <strain evidence="2 3">HMC13</strain>
    </source>
</reference>
<feature type="region of interest" description="Disordered" evidence="1">
    <location>
        <begin position="36"/>
        <end position="95"/>
    </location>
</feature>
<accession>A0A243SA09</accession>
<evidence type="ECO:0000313" key="2">
    <source>
        <dbReference type="EMBL" id="OUD04479.1"/>
    </source>
</evidence>
<organism evidence="2 3">
    <name type="scientific">Streptomyces swartbergensis</name>
    <dbReference type="NCBI Taxonomy" id="487165"/>
    <lineage>
        <taxon>Bacteria</taxon>
        <taxon>Bacillati</taxon>
        <taxon>Actinomycetota</taxon>
        <taxon>Actinomycetes</taxon>
        <taxon>Kitasatosporales</taxon>
        <taxon>Streptomycetaceae</taxon>
        <taxon>Streptomyces</taxon>
    </lineage>
</organism>
<comment type="caution">
    <text evidence="2">The sequence shown here is derived from an EMBL/GenBank/DDBJ whole genome shotgun (WGS) entry which is preliminary data.</text>
</comment>
<evidence type="ECO:0000256" key="1">
    <source>
        <dbReference type="SAM" id="MobiDB-lite"/>
    </source>
</evidence>
<feature type="compositionally biased region" description="Basic and acidic residues" evidence="1">
    <location>
        <begin position="37"/>
        <end position="58"/>
    </location>
</feature>